<gene>
    <name evidence="1" type="ORF">V2J94_48670</name>
</gene>
<evidence type="ECO:0000313" key="1">
    <source>
        <dbReference type="EMBL" id="MEE4599579.1"/>
    </source>
</evidence>
<evidence type="ECO:0000313" key="2">
    <source>
        <dbReference type="Proteomes" id="UP001354709"/>
    </source>
</evidence>
<feature type="non-terminal residue" evidence="1">
    <location>
        <position position="1"/>
    </location>
</feature>
<keyword evidence="2" id="KW-1185">Reference proteome</keyword>
<dbReference type="Proteomes" id="UP001354709">
    <property type="component" value="Unassembled WGS sequence"/>
</dbReference>
<sequence length="38" mass="3940">DETVDNGLALFVSNDNLRKGAALNAVQIAELVAAELKG</sequence>
<organism evidence="1 2">
    <name type="scientific">Streptomyces asiaticus subsp. ignotus</name>
    <dbReference type="NCBI Taxonomy" id="3098222"/>
    <lineage>
        <taxon>Bacteria</taxon>
        <taxon>Bacillati</taxon>
        <taxon>Actinomycetota</taxon>
        <taxon>Actinomycetes</taxon>
        <taxon>Kitasatosporales</taxon>
        <taxon>Streptomycetaceae</taxon>
        <taxon>Streptomyces</taxon>
        <taxon>Streptomyces violaceusniger group</taxon>
    </lineage>
</organism>
<name>A0ABU7QDU5_9ACTN</name>
<comment type="caution">
    <text evidence="1">The sequence shown here is derived from an EMBL/GenBank/DDBJ whole genome shotgun (WGS) entry which is preliminary data.</text>
</comment>
<proteinExistence type="predicted"/>
<dbReference type="EMBL" id="JAZBJO010000189">
    <property type="protein sequence ID" value="MEE4599579.1"/>
    <property type="molecule type" value="Genomic_DNA"/>
</dbReference>
<accession>A0ABU7QDU5</accession>
<dbReference type="Gene3D" id="3.30.360.10">
    <property type="entry name" value="Dihydrodipicolinate Reductase, domain 2"/>
    <property type="match status" value="1"/>
</dbReference>
<dbReference type="Gene3D" id="3.40.50.720">
    <property type="entry name" value="NAD(P)-binding Rossmann-like Domain"/>
    <property type="match status" value="1"/>
</dbReference>
<protein>
    <submittedName>
        <fullName evidence="1">Aspartate-semialdehyde dehydrogenase</fullName>
    </submittedName>
</protein>
<reference evidence="1 2" key="1">
    <citation type="submission" date="2023-11" db="EMBL/GenBank/DDBJ databases">
        <title>30 novel species of actinomycetes from the DSMZ collection.</title>
        <authorList>
            <person name="Nouioui I."/>
        </authorList>
    </citation>
    <scope>NUCLEOTIDE SEQUENCE [LARGE SCALE GENOMIC DNA]</scope>
    <source>
        <strain evidence="1 2">DSM 41524</strain>
    </source>
</reference>